<reference evidence="2" key="1">
    <citation type="submission" date="2021-03" db="EMBL/GenBank/DDBJ databases">
        <title>Comparative genomics and phylogenomic investigation of the class Geoglossomycetes provide insights into ecological specialization and systematics.</title>
        <authorList>
            <person name="Melie T."/>
            <person name="Pirro S."/>
            <person name="Miller A.N."/>
            <person name="Quandt A."/>
        </authorList>
    </citation>
    <scope>NUCLEOTIDE SEQUENCE</scope>
    <source>
        <strain evidence="2">CAQ_001_2017</strain>
    </source>
</reference>
<feature type="region of interest" description="Disordered" evidence="1">
    <location>
        <begin position="1"/>
        <end position="43"/>
    </location>
</feature>
<keyword evidence="3" id="KW-1185">Reference proteome</keyword>
<protein>
    <submittedName>
        <fullName evidence="2">Uncharacterized protein</fullName>
    </submittedName>
</protein>
<dbReference type="EMBL" id="JAGHQM010000009">
    <property type="protein sequence ID" value="KAH0566423.1"/>
    <property type="molecule type" value="Genomic_DNA"/>
</dbReference>
<feature type="compositionally biased region" description="Low complexity" evidence="1">
    <location>
        <begin position="1"/>
        <end position="19"/>
    </location>
</feature>
<proteinExistence type="predicted"/>
<comment type="caution">
    <text evidence="2">The sequence shown here is derived from an EMBL/GenBank/DDBJ whole genome shotgun (WGS) entry which is preliminary data.</text>
</comment>
<sequence length="328" mass="37497">MESHISKLSGSLYRSSSQRPSPPRKSSKRRIPNTKKTAVNELSSVSTSTISHYVGNSDEVADHRFHELCEEIQLRLMKDILHATSPAAWELRETDEQVEEYTAAKYFKDHNRDLLTIASLRSHIRQFRAFSGHNIYISPSKELDDAFWRVWTFCKLFGCGKSSEGDISDQVDWLRGGRLAQERARYCSSQIGTEPCVVFGKGNRGGLSIRELHFMKAVWQCLGGLLKGFRSRCELARKYAIFEYVDVDEDETLSLSNLLDEWIFYLTSLGLHVILDLAAPSAQDSPTGFKIADENGWTRWRRRRGGRSWSRFLLEAVDLAIEFTESET</sequence>
<accession>A0A9P8LJE8</accession>
<feature type="compositionally biased region" description="Polar residues" evidence="1">
    <location>
        <begin position="34"/>
        <end position="43"/>
    </location>
</feature>
<evidence type="ECO:0000313" key="3">
    <source>
        <dbReference type="Proteomes" id="UP000750711"/>
    </source>
</evidence>
<dbReference type="AlphaFoldDB" id="A0A9P8LJE8"/>
<name>A0A9P8LJE8_9PEZI</name>
<organism evidence="2 3">
    <name type="scientific">Trichoglossum hirsutum</name>
    <dbReference type="NCBI Taxonomy" id="265104"/>
    <lineage>
        <taxon>Eukaryota</taxon>
        <taxon>Fungi</taxon>
        <taxon>Dikarya</taxon>
        <taxon>Ascomycota</taxon>
        <taxon>Pezizomycotina</taxon>
        <taxon>Geoglossomycetes</taxon>
        <taxon>Geoglossales</taxon>
        <taxon>Geoglossaceae</taxon>
        <taxon>Trichoglossum</taxon>
    </lineage>
</organism>
<evidence type="ECO:0000256" key="1">
    <source>
        <dbReference type="SAM" id="MobiDB-lite"/>
    </source>
</evidence>
<gene>
    <name evidence="2" type="ORF">GP486_000171</name>
</gene>
<dbReference type="Proteomes" id="UP000750711">
    <property type="component" value="Unassembled WGS sequence"/>
</dbReference>
<evidence type="ECO:0000313" key="2">
    <source>
        <dbReference type="EMBL" id="KAH0566423.1"/>
    </source>
</evidence>